<reference evidence="1 2" key="1">
    <citation type="submission" date="2020-08" db="EMBL/GenBank/DDBJ databases">
        <authorList>
            <person name="Hejnol A."/>
        </authorList>
    </citation>
    <scope>NUCLEOTIDE SEQUENCE [LARGE SCALE GENOMIC DNA]</scope>
</reference>
<dbReference type="AlphaFoldDB" id="A0A7I8WFH4"/>
<protein>
    <submittedName>
        <fullName evidence="1">Uncharacterized protein</fullName>
    </submittedName>
</protein>
<organism evidence="1 2">
    <name type="scientific">Dimorphilus gyrociliatus</name>
    <dbReference type="NCBI Taxonomy" id="2664684"/>
    <lineage>
        <taxon>Eukaryota</taxon>
        <taxon>Metazoa</taxon>
        <taxon>Spiralia</taxon>
        <taxon>Lophotrochozoa</taxon>
        <taxon>Annelida</taxon>
        <taxon>Polychaeta</taxon>
        <taxon>Polychaeta incertae sedis</taxon>
        <taxon>Dinophilidae</taxon>
        <taxon>Dimorphilus</taxon>
    </lineage>
</organism>
<comment type="caution">
    <text evidence="1">The sequence shown here is derived from an EMBL/GenBank/DDBJ whole genome shotgun (WGS) entry which is preliminary data.</text>
</comment>
<evidence type="ECO:0000313" key="2">
    <source>
        <dbReference type="Proteomes" id="UP000549394"/>
    </source>
</evidence>
<name>A0A7I8WFH4_9ANNE</name>
<evidence type="ECO:0000313" key="1">
    <source>
        <dbReference type="EMBL" id="CAD5126822.1"/>
    </source>
</evidence>
<dbReference type="EMBL" id="CAJFCJ010000090">
    <property type="protein sequence ID" value="CAD5126822.1"/>
    <property type="molecule type" value="Genomic_DNA"/>
</dbReference>
<sequence length="144" mass="16636">MVRLRSKLAPNGQKPEGVPGLLGACHLVYKPNVEQVQQLLNTIRWNLEECIIIGKQIKQKKYAFFHLSISSPLCNVERTIWPTTRHYECKDFGKKGFKDHYLSAGADRRLYDNLTNVIDALNKMIYLRTTKQLNKFWATVLSEA</sequence>
<accession>A0A7I8WFH4</accession>
<gene>
    <name evidence="1" type="ORF">DGYR_LOCUS14047</name>
</gene>
<keyword evidence="2" id="KW-1185">Reference proteome</keyword>
<proteinExistence type="predicted"/>
<dbReference type="Proteomes" id="UP000549394">
    <property type="component" value="Unassembled WGS sequence"/>
</dbReference>